<feature type="compositionally biased region" description="Basic residues" evidence="1">
    <location>
        <begin position="340"/>
        <end position="350"/>
    </location>
</feature>
<dbReference type="EMBL" id="JAGHQL010000007">
    <property type="protein sequence ID" value="KAH0545277.1"/>
    <property type="molecule type" value="Genomic_DNA"/>
</dbReference>
<accession>A0A9P8L6R4</accession>
<dbReference type="PANTHER" id="PTHR42470">
    <property type="entry name" value="VAST DOMAIN-CONTAINING PROTEIN"/>
    <property type="match status" value="1"/>
</dbReference>
<feature type="region of interest" description="Disordered" evidence="1">
    <location>
        <begin position="295"/>
        <end position="374"/>
    </location>
</feature>
<dbReference type="Pfam" id="PF25545">
    <property type="entry name" value="DUF7924"/>
    <property type="match status" value="1"/>
</dbReference>
<evidence type="ECO:0000259" key="2">
    <source>
        <dbReference type="Pfam" id="PF25545"/>
    </source>
</evidence>
<feature type="compositionally biased region" description="Basic residues" evidence="1">
    <location>
        <begin position="300"/>
        <end position="317"/>
    </location>
</feature>
<name>A0A9P8L6R4_9PEZI</name>
<organism evidence="3 4">
    <name type="scientific">Glutinoglossum americanum</name>
    <dbReference type="NCBI Taxonomy" id="1670608"/>
    <lineage>
        <taxon>Eukaryota</taxon>
        <taxon>Fungi</taxon>
        <taxon>Dikarya</taxon>
        <taxon>Ascomycota</taxon>
        <taxon>Pezizomycotina</taxon>
        <taxon>Geoglossomycetes</taxon>
        <taxon>Geoglossales</taxon>
        <taxon>Geoglossaceae</taxon>
        <taxon>Glutinoglossum</taxon>
    </lineage>
</organism>
<dbReference type="InterPro" id="IPR057684">
    <property type="entry name" value="DUF7924"/>
</dbReference>
<dbReference type="AlphaFoldDB" id="A0A9P8L6R4"/>
<proteinExistence type="predicted"/>
<comment type="caution">
    <text evidence="3">The sequence shown here is derived from an EMBL/GenBank/DDBJ whole genome shotgun (WGS) entry which is preliminary data.</text>
</comment>
<reference evidence="3" key="1">
    <citation type="submission" date="2021-03" db="EMBL/GenBank/DDBJ databases">
        <title>Comparative genomics and phylogenomic investigation of the class Geoglossomycetes provide insights into ecological specialization and systematics.</title>
        <authorList>
            <person name="Melie T."/>
            <person name="Pirro S."/>
            <person name="Miller A.N."/>
            <person name="Quandt A."/>
        </authorList>
    </citation>
    <scope>NUCLEOTIDE SEQUENCE</scope>
    <source>
        <strain evidence="3">GBOQ0MN5Z8</strain>
    </source>
</reference>
<evidence type="ECO:0000256" key="1">
    <source>
        <dbReference type="SAM" id="MobiDB-lite"/>
    </source>
</evidence>
<feature type="domain" description="DUF7924" evidence="2">
    <location>
        <begin position="120"/>
        <end position="283"/>
    </location>
</feature>
<sequence length="374" mass="42653">MTNGHARQQLTDHGIHVDSGAIDTKPIGTIVDYVVEYIIQRDCDLPELNGEAQERIVHYAESHTMLNEYTMVSVMGSVLFPELDCTTCLHQIRNGLFRSDCLSFQPTHREAPTTNEAMAIQERIRKAGPLPVPKPDFVFGYSHLAFNQTQISVNSMIDSIAHIAPFMSHPFFVAEWKSSVTDSVFKAENQAARAGTAMVWARRRLRHLATGSYGQATESLCFSLTADSNMGIIWVHWFDSGSYHMKKVEEFFLSRFDSAGELMDLVAKIMDWGLGTRLEEVKEDLDAYIEKRRGELSKQEKKKQRKEKGKGKAKRKLPKQEEEQEDGTGRDEEPSERGGKAMKKKKKRKSSEREAEAKHRGTKKRKRRSEQEEE</sequence>
<keyword evidence="4" id="KW-1185">Reference proteome</keyword>
<evidence type="ECO:0000313" key="4">
    <source>
        <dbReference type="Proteomes" id="UP000698800"/>
    </source>
</evidence>
<dbReference type="OrthoDB" id="3439703at2759"/>
<dbReference type="Proteomes" id="UP000698800">
    <property type="component" value="Unassembled WGS sequence"/>
</dbReference>
<evidence type="ECO:0000313" key="3">
    <source>
        <dbReference type="EMBL" id="KAH0545277.1"/>
    </source>
</evidence>
<protein>
    <recommendedName>
        <fullName evidence="2">DUF7924 domain-containing protein</fullName>
    </recommendedName>
</protein>
<gene>
    <name evidence="3" type="ORF">FGG08_000576</name>
</gene>
<feature type="compositionally biased region" description="Basic and acidic residues" evidence="1">
    <location>
        <begin position="327"/>
        <end position="339"/>
    </location>
</feature>
<dbReference type="PANTHER" id="PTHR42470:SF1">
    <property type="entry name" value="VAST DOMAIN-CONTAINING PROTEIN"/>
    <property type="match status" value="1"/>
</dbReference>